<dbReference type="InterPro" id="IPR029149">
    <property type="entry name" value="Creatin/AminoP/Spt16_N"/>
</dbReference>
<dbReference type="InterPro" id="IPR000994">
    <property type="entry name" value="Pept_M24"/>
</dbReference>
<comment type="cofactor">
    <cofactor evidence="1">
        <name>Mn(2+)</name>
        <dbReference type="ChEBI" id="CHEBI:29035"/>
    </cofactor>
</comment>
<dbReference type="SUPFAM" id="SSF55920">
    <property type="entry name" value="Creatinase/aminopeptidase"/>
    <property type="match status" value="1"/>
</dbReference>
<evidence type="ECO:0000313" key="10">
    <source>
        <dbReference type="Proteomes" id="UP000289340"/>
    </source>
</evidence>
<feature type="domain" description="Peptidase M24" evidence="7">
    <location>
        <begin position="212"/>
        <end position="263"/>
    </location>
</feature>
<dbReference type="AlphaFoldDB" id="A0A445J9C3"/>
<organism evidence="9 10">
    <name type="scientific">Glycine soja</name>
    <name type="common">Wild soybean</name>
    <dbReference type="NCBI Taxonomy" id="3848"/>
    <lineage>
        <taxon>Eukaryota</taxon>
        <taxon>Viridiplantae</taxon>
        <taxon>Streptophyta</taxon>
        <taxon>Embryophyta</taxon>
        <taxon>Tracheophyta</taxon>
        <taxon>Spermatophyta</taxon>
        <taxon>Magnoliopsida</taxon>
        <taxon>eudicotyledons</taxon>
        <taxon>Gunneridae</taxon>
        <taxon>Pentapetalae</taxon>
        <taxon>rosids</taxon>
        <taxon>fabids</taxon>
        <taxon>Fabales</taxon>
        <taxon>Fabaceae</taxon>
        <taxon>Papilionoideae</taxon>
        <taxon>50 kb inversion clade</taxon>
        <taxon>NPAAA clade</taxon>
        <taxon>indigoferoid/millettioid clade</taxon>
        <taxon>Phaseoleae</taxon>
        <taxon>Glycine</taxon>
        <taxon>Glycine subgen. Soja</taxon>
    </lineage>
</organism>
<evidence type="ECO:0000259" key="7">
    <source>
        <dbReference type="Pfam" id="PF00557"/>
    </source>
</evidence>
<dbReference type="PANTHER" id="PTHR48480">
    <property type="match status" value="1"/>
</dbReference>
<evidence type="ECO:0000256" key="5">
    <source>
        <dbReference type="ARBA" id="ARBA00023049"/>
    </source>
</evidence>
<dbReference type="GO" id="GO:0046872">
    <property type="term" value="F:metal ion binding"/>
    <property type="evidence" value="ECO:0007669"/>
    <property type="project" value="UniProtKB-KW"/>
</dbReference>
<name>A0A445J9C3_GLYSO</name>
<dbReference type="EMBL" id="QZWG01000008">
    <property type="protein sequence ID" value="RZB95000.1"/>
    <property type="molecule type" value="Genomic_DNA"/>
</dbReference>
<evidence type="ECO:0000256" key="3">
    <source>
        <dbReference type="ARBA" id="ARBA00022723"/>
    </source>
</evidence>
<evidence type="ECO:0000256" key="6">
    <source>
        <dbReference type="ARBA" id="ARBA00023211"/>
    </source>
</evidence>
<proteinExistence type="predicted"/>
<comment type="caution">
    <text evidence="9">The sequence shown here is derived from an EMBL/GenBank/DDBJ whole genome shotgun (WGS) entry which is preliminary data.</text>
</comment>
<dbReference type="PANTHER" id="PTHR48480:SF2">
    <property type="entry name" value="PEPTIDASE D"/>
    <property type="match status" value="1"/>
</dbReference>
<evidence type="ECO:0000256" key="4">
    <source>
        <dbReference type="ARBA" id="ARBA00022801"/>
    </source>
</evidence>
<keyword evidence="10" id="KW-1185">Reference proteome</keyword>
<protein>
    <submittedName>
        <fullName evidence="8">Xaa-Pro dipeptidase isoform A</fullName>
    </submittedName>
    <submittedName>
        <fullName evidence="9">Xaa-Pro dipeptidase isoform B</fullName>
    </submittedName>
</protein>
<keyword evidence="6" id="KW-0464">Manganese</keyword>
<evidence type="ECO:0000256" key="1">
    <source>
        <dbReference type="ARBA" id="ARBA00001936"/>
    </source>
</evidence>
<dbReference type="Proteomes" id="UP000289340">
    <property type="component" value="Chromosome 8"/>
</dbReference>
<dbReference type="EMBL" id="QZWG01000008">
    <property type="protein sequence ID" value="RZB95001.1"/>
    <property type="molecule type" value="Genomic_DNA"/>
</dbReference>
<sequence length="270" mass="30562">MRDEQRCRWSFMSKTGRSSSLPFVNTCPSLLVLLQDGEEQTRYDTDHLKLFMYPNPEPRHFNLSIPNSICFALRGQESFFAYFFGVIEPGFYAAIDVATGNSILFAPRNTSWLARVASQIKLQVYCSIARVLGNLYCFSCMALNTDSDNYSKPADFQGIDKFDKDLTALHPILTECLSSSQSWKLLLFSMPMILALKLMLSCKRKVILGTWEVMRNTKAGMKEYQLESIFLHHTCMYGGCWHCSYTCICATGDNSAVLHYGHAAAPNDKV</sequence>
<dbReference type="Gene3D" id="3.40.350.10">
    <property type="entry name" value="Creatinase/prolidase N-terminal domain"/>
    <property type="match status" value="1"/>
</dbReference>
<keyword evidence="4" id="KW-0378">Hydrolase</keyword>
<gene>
    <name evidence="9" type="ORF">D0Y65_019459</name>
</gene>
<dbReference type="GO" id="GO:0008237">
    <property type="term" value="F:metallopeptidase activity"/>
    <property type="evidence" value="ECO:0007669"/>
    <property type="project" value="UniProtKB-KW"/>
</dbReference>
<evidence type="ECO:0000256" key="2">
    <source>
        <dbReference type="ARBA" id="ARBA00022670"/>
    </source>
</evidence>
<keyword evidence="3" id="KW-0479">Metal-binding</keyword>
<reference evidence="9 10" key="1">
    <citation type="submission" date="2018-09" db="EMBL/GenBank/DDBJ databases">
        <title>A high-quality reference genome of wild soybean provides a powerful tool to mine soybean genomes.</title>
        <authorList>
            <person name="Xie M."/>
            <person name="Chung C.Y.L."/>
            <person name="Li M.-W."/>
            <person name="Wong F.-L."/>
            <person name="Chan T.-F."/>
            <person name="Lam H.-M."/>
        </authorList>
    </citation>
    <scope>NUCLEOTIDE SEQUENCE [LARGE SCALE GENOMIC DNA]</scope>
    <source>
        <strain evidence="10">cv. W05</strain>
        <tissue evidence="9">Hypocotyl of etiolated seedlings</tissue>
    </source>
</reference>
<dbReference type="InterPro" id="IPR052433">
    <property type="entry name" value="X-Pro_dipept-like"/>
</dbReference>
<keyword evidence="5" id="KW-0482">Metalloprotease</keyword>
<accession>A0A445J9C3</accession>
<keyword evidence="2" id="KW-0645">Protease</keyword>
<evidence type="ECO:0000313" key="8">
    <source>
        <dbReference type="EMBL" id="RZB95000.1"/>
    </source>
</evidence>
<dbReference type="InterPro" id="IPR036005">
    <property type="entry name" value="Creatinase/aminopeptidase-like"/>
</dbReference>
<dbReference type="Pfam" id="PF00557">
    <property type="entry name" value="Peptidase_M24"/>
    <property type="match status" value="1"/>
</dbReference>
<dbReference type="Gene3D" id="3.90.230.10">
    <property type="entry name" value="Creatinase/methionine aminopeptidase superfamily"/>
    <property type="match status" value="1"/>
</dbReference>
<dbReference type="GO" id="GO:0006508">
    <property type="term" value="P:proteolysis"/>
    <property type="evidence" value="ECO:0007669"/>
    <property type="project" value="UniProtKB-KW"/>
</dbReference>
<evidence type="ECO:0000313" key="9">
    <source>
        <dbReference type="EMBL" id="RZB95001.1"/>
    </source>
</evidence>